<dbReference type="AlphaFoldDB" id="A0A2S7U2G9"/>
<sequence>MASTSIPDPKRILVVDIGGTNIKLLATGEEKRLKIPSDSDLTPERLVQQVLEATSHWQYDAISVGCPCVVSRNKPTKNPHNLGSGWIGFNFEKAFGLPTKVINDATMQAIGCYKAGTMLFLGFGTGLGTTLIKDNTPVPLEAGHLPYRKERSFEEYVGKAGLERLELKKWNHHALKIIEILRHACNAEDVVLGGGNAELIEEPPINTRRVDNHAAFNGGFRLWQENW</sequence>
<reference evidence="1 2" key="1">
    <citation type="submission" date="2016-12" db="EMBL/GenBank/DDBJ databases">
        <title>Study of bacterial adaptation to deep sea.</title>
        <authorList>
            <person name="Song J."/>
            <person name="Yoshizawa S."/>
            <person name="Kogure K."/>
        </authorList>
    </citation>
    <scope>NUCLEOTIDE SEQUENCE [LARGE SCALE GENOMIC DNA]</scope>
    <source>
        <strain evidence="1 2">SAORIC-165</strain>
    </source>
</reference>
<evidence type="ECO:0000313" key="1">
    <source>
        <dbReference type="EMBL" id="PQJ28552.1"/>
    </source>
</evidence>
<dbReference type="EMBL" id="MQWA01000001">
    <property type="protein sequence ID" value="PQJ28552.1"/>
    <property type="molecule type" value="Genomic_DNA"/>
</dbReference>
<dbReference type="SUPFAM" id="SSF53067">
    <property type="entry name" value="Actin-like ATPase domain"/>
    <property type="match status" value="1"/>
</dbReference>
<dbReference type="Gene3D" id="3.30.420.40">
    <property type="match status" value="2"/>
</dbReference>
<name>A0A2S7U2G9_9BACT</name>
<dbReference type="OrthoDB" id="9795247at2"/>
<dbReference type="RefSeq" id="WP_105043051.1">
    <property type="nucleotide sequence ID" value="NZ_MQWA01000001.1"/>
</dbReference>
<dbReference type="InterPro" id="IPR000600">
    <property type="entry name" value="ROK"/>
</dbReference>
<dbReference type="InterPro" id="IPR043129">
    <property type="entry name" value="ATPase_NBD"/>
</dbReference>
<dbReference type="Proteomes" id="UP000239907">
    <property type="component" value="Unassembled WGS sequence"/>
</dbReference>
<gene>
    <name evidence="1" type="ORF">BSZ32_08545</name>
</gene>
<dbReference type="Pfam" id="PF00480">
    <property type="entry name" value="ROK"/>
    <property type="match status" value="1"/>
</dbReference>
<protein>
    <submittedName>
        <fullName evidence="1">ROK family protein</fullName>
    </submittedName>
</protein>
<proteinExistence type="predicted"/>
<keyword evidence="2" id="KW-1185">Reference proteome</keyword>
<organism evidence="1 2">
    <name type="scientific">Rubritalea profundi</name>
    <dbReference type="NCBI Taxonomy" id="1658618"/>
    <lineage>
        <taxon>Bacteria</taxon>
        <taxon>Pseudomonadati</taxon>
        <taxon>Verrucomicrobiota</taxon>
        <taxon>Verrucomicrobiia</taxon>
        <taxon>Verrucomicrobiales</taxon>
        <taxon>Rubritaleaceae</taxon>
        <taxon>Rubritalea</taxon>
    </lineage>
</organism>
<evidence type="ECO:0000313" key="2">
    <source>
        <dbReference type="Proteomes" id="UP000239907"/>
    </source>
</evidence>
<comment type="caution">
    <text evidence="1">The sequence shown here is derived from an EMBL/GenBank/DDBJ whole genome shotgun (WGS) entry which is preliminary data.</text>
</comment>
<accession>A0A2S7U2G9</accession>